<reference evidence="2 3" key="1">
    <citation type="journal article" date="2017" name="BMC Biol.">
        <title>Genomic innovations, transcriptional plasticity and gene loss underlying the evolution and divergence of two highly polyphagous and invasive Helicoverpa pest species.</title>
        <authorList>
            <person name="Pearce S.L."/>
            <person name="Clarke D.F."/>
            <person name="East P.D."/>
            <person name="Elfekih S."/>
            <person name="Gordon K.H."/>
            <person name="Jermiin L.S."/>
            <person name="McGaughran A."/>
            <person name="Oakeshott J.G."/>
            <person name="Papanikolaou A."/>
            <person name="Perera O.P."/>
            <person name="Rane R.V."/>
            <person name="Richards S."/>
            <person name="Tay W.T."/>
            <person name="Walsh T.K."/>
            <person name="Anderson A."/>
            <person name="Anderson C.J."/>
            <person name="Asgari S."/>
            <person name="Board P.G."/>
            <person name="Bretschneider A."/>
            <person name="Campbell P.M."/>
            <person name="Chertemps T."/>
            <person name="Christeller J.T."/>
            <person name="Coppin C.W."/>
            <person name="Downes S.J."/>
            <person name="Duan G."/>
            <person name="Farnsworth C.A."/>
            <person name="Good R.T."/>
            <person name="Han L.B."/>
            <person name="Han Y.C."/>
            <person name="Hatje K."/>
            <person name="Horne I."/>
            <person name="Huang Y.P."/>
            <person name="Hughes D.S."/>
            <person name="Jacquin-Joly E."/>
            <person name="James W."/>
            <person name="Jhangiani S."/>
            <person name="Kollmar M."/>
            <person name="Kuwar S.S."/>
            <person name="Li S."/>
            <person name="Liu N.Y."/>
            <person name="Maibeche M.T."/>
            <person name="Miller J.R."/>
            <person name="Montagne N."/>
            <person name="Perry T."/>
            <person name="Qu J."/>
            <person name="Song S.V."/>
            <person name="Sutton G.G."/>
            <person name="Vogel H."/>
            <person name="Walenz B.P."/>
            <person name="Xu W."/>
            <person name="Zhang H.J."/>
            <person name="Zou Z."/>
            <person name="Batterham P."/>
            <person name="Edwards O.R."/>
            <person name="Feyereisen R."/>
            <person name="Gibbs R.A."/>
            <person name="Heckel D.G."/>
            <person name="McGrath A."/>
            <person name="Robin C."/>
            <person name="Scherer S.E."/>
            <person name="Worley K.C."/>
            <person name="Wu Y.D."/>
        </authorList>
    </citation>
    <scope>NUCLEOTIDE SEQUENCE [LARGE SCALE GENOMIC DNA]</scope>
    <source>
        <strain evidence="2">Harm_GR_Male_#8</strain>
        <tissue evidence="2">Whole organism</tissue>
    </source>
</reference>
<dbReference type="Proteomes" id="UP000249218">
    <property type="component" value="Unassembled WGS sequence"/>
</dbReference>
<evidence type="ECO:0000313" key="2">
    <source>
        <dbReference type="EMBL" id="PZC71503.1"/>
    </source>
</evidence>
<gene>
    <name evidence="2" type="primary">HaOG213211</name>
    <name evidence="2" type="ORF">B5X24_HaOG213211</name>
</gene>
<dbReference type="OrthoDB" id="7486307at2759"/>
<proteinExistence type="predicted"/>
<feature type="compositionally biased region" description="Polar residues" evidence="1">
    <location>
        <begin position="16"/>
        <end position="31"/>
    </location>
</feature>
<name>A0A2W1BIK2_HELAM</name>
<feature type="region of interest" description="Disordered" evidence="1">
    <location>
        <begin position="1"/>
        <end position="31"/>
    </location>
</feature>
<dbReference type="EMBL" id="KZ150306">
    <property type="protein sequence ID" value="PZC71503.1"/>
    <property type="molecule type" value="Genomic_DNA"/>
</dbReference>
<protein>
    <submittedName>
        <fullName evidence="2">Uncharacterized protein</fullName>
    </submittedName>
</protein>
<dbReference type="AlphaFoldDB" id="A0A2W1BIK2"/>
<evidence type="ECO:0000256" key="1">
    <source>
        <dbReference type="SAM" id="MobiDB-lite"/>
    </source>
</evidence>
<sequence>MISDDNQSGLFRCSESKSPITSVDGTSNPKSAENYSVFDDGSCGEPLVAQHVIVDFTPNDDDTDFLQKKVCSFWTFINNNPDIQNLKVQPEFVYRDESSTSIVSETPTFESRSTITADSEIHKTAVDMLVYAEERKFIDTLFDAKMPMTNCSLGSREYKEGQVTRPKKKDKKKLVCTCKSSISSCPVHSSEKFKQETTVSPIRVLNRKMNEWDAKHPKSMEPPGQAPALQHCTIQRTHVPDQF</sequence>
<evidence type="ECO:0000313" key="3">
    <source>
        <dbReference type="Proteomes" id="UP000249218"/>
    </source>
</evidence>
<organism evidence="2 3">
    <name type="scientific">Helicoverpa armigera</name>
    <name type="common">Cotton bollworm</name>
    <name type="synonym">Heliothis armigera</name>
    <dbReference type="NCBI Taxonomy" id="29058"/>
    <lineage>
        <taxon>Eukaryota</taxon>
        <taxon>Metazoa</taxon>
        <taxon>Ecdysozoa</taxon>
        <taxon>Arthropoda</taxon>
        <taxon>Hexapoda</taxon>
        <taxon>Insecta</taxon>
        <taxon>Pterygota</taxon>
        <taxon>Neoptera</taxon>
        <taxon>Endopterygota</taxon>
        <taxon>Lepidoptera</taxon>
        <taxon>Glossata</taxon>
        <taxon>Ditrysia</taxon>
        <taxon>Noctuoidea</taxon>
        <taxon>Noctuidae</taxon>
        <taxon>Heliothinae</taxon>
        <taxon>Helicoverpa</taxon>
    </lineage>
</organism>
<accession>A0A2W1BIK2</accession>
<keyword evidence="3" id="KW-1185">Reference proteome</keyword>